<dbReference type="Pfam" id="PF01408">
    <property type="entry name" value="GFO_IDH_MocA"/>
    <property type="match status" value="1"/>
</dbReference>
<name>A9BAP8_PROM4</name>
<dbReference type="PANTHER" id="PTHR43818:SF11">
    <property type="entry name" value="BCDNA.GH03377"/>
    <property type="match status" value="1"/>
</dbReference>
<dbReference type="GO" id="GO:0000166">
    <property type="term" value="F:nucleotide binding"/>
    <property type="evidence" value="ECO:0007669"/>
    <property type="project" value="InterPro"/>
</dbReference>
<accession>A9BAP8</accession>
<dbReference type="Gene3D" id="3.30.360.10">
    <property type="entry name" value="Dihydrodipicolinate Reductase, domain 2"/>
    <property type="match status" value="1"/>
</dbReference>
<feature type="domain" description="Gfo/Idh/MocA-like oxidoreductase C-terminal" evidence="4">
    <location>
        <begin position="141"/>
        <end position="361"/>
    </location>
</feature>
<dbReference type="SUPFAM" id="SSF51735">
    <property type="entry name" value="NAD(P)-binding Rossmann-fold domains"/>
    <property type="match status" value="1"/>
</dbReference>
<dbReference type="OrthoDB" id="9815825at2"/>
<dbReference type="InterPro" id="IPR004104">
    <property type="entry name" value="Gfo/Idh/MocA-like_OxRdtase_C"/>
</dbReference>
<dbReference type="InterPro" id="IPR036291">
    <property type="entry name" value="NAD(P)-bd_dom_sf"/>
</dbReference>
<dbReference type="Gene3D" id="3.40.50.720">
    <property type="entry name" value="NAD(P)-binding Rossmann-like Domain"/>
    <property type="match status" value="1"/>
</dbReference>
<dbReference type="InterPro" id="IPR050463">
    <property type="entry name" value="Gfo/Idh/MocA_oxidrdct_glycsds"/>
</dbReference>
<dbReference type="SUPFAM" id="SSF55347">
    <property type="entry name" value="Glyceraldehyde-3-phosphate dehydrogenase-like, C-terminal domain"/>
    <property type="match status" value="1"/>
</dbReference>
<dbReference type="Proteomes" id="UP000000788">
    <property type="component" value="Chromosome"/>
</dbReference>
<keyword evidence="6" id="KW-1185">Reference proteome</keyword>
<dbReference type="InterPro" id="IPR000683">
    <property type="entry name" value="Gfo/Idh/MocA-like_OxRdtase_N"/>
</dbReference>
<feature type="domain" description="Gfo/Idh/MocA-like oxidoreductase N-terminal" evidence="3">
    <location>
        <begin position="11"/>
        <end position="129"/>
    </location>
</feature>
<sequence length="373" mass="41640">MIIEESTKNKIKVAIAGLGFGEKVHLKALNESDLMLPVALWHPRLDRLTIASEQYGIPGYTDWDLLLEDKNIEAIIIATPPEPRYGLAIKALNAGKHLFLEKPIALNSSQIINLQKLAISKGLTVAVDFEYRAVPHFQQAKELLSNNTIGTPWLIKLDWLMGSRANKKREWNWYSEREKGGGVIGALGTHAFDILHWFFGPTTSVTSLLSTSIKERPASNSSELKPVTSEDICLAQLQLKSNSIQSIIPAQVTLSAVSKEGRGFWLEVYGSEGTLILGSDNQKDYVHGFGLWLSNNETKLQSVQPKKKFCFSKTWDDGRIAPVKRIHDRWCESIKMKTPVIPGLMEGLESQKVCDKIIESNLNSIDMSMNSLI</sequence>
<dbReference type="RefSeq" id="WP_012195531.1">
    <property type="nucleotide sequence ID" value="NC_009976.1"/>
</dbReference>
<evidence type="ECO:0000259" key="4">
    <source>
        <dbReference type="Pfam" id="PF02894"/>
    </source>
</evidence>
<dbReference type="PANTHER" id="PTHR43818">
    <property type="entry name" value="BCDNA.GH03377"/>
    <property type="match status" value="1"/>
</dbReference>
<dbReference type="HOGENOM" id="CLU_023194_17_2_3"/>
<gene>
    <name evidence="5" type="ordered locus">P9211_09791</name>
</gene>
<dbReference type="GO" id="GO:0016491">
    <property type="term" value="F:oxidoreductase activity"/>
    <property type="evidence" value="ECO:0007669"/>
    <property type="project" value="UniProtKB-KW"/>
</dbReference>
<reference evidence="5 6" key="1">
    <citation type="journal article" date="2007" name="PLoS Genet.">
        <title>Patterns and implications of gene gain and loss in the evolution of Prochlorococcus.</title>
        <authorList>
            <person name="Kettler G.C."/>
            <person name="Martiny A.C."/>
            <person name="Huang K."/>
            <person name="Zucker J."/>
            <person name="Coleman M.L."/>
            <person name="Rodrigue S."/>
            <person name="Chen F."/>
            <person name="Lapidus A."/>
            <person name="Ferriera S."/>
            <person name="Johnson J."/>
            <person name="Steglich C."/>
            <person name="Church G.M."/>
            <person name="Richardson P."/>
            <person name="Chisholm S.W."/>
        </authorList>
    </citation>
    <scope>NUCLEOTIDE SEQUENCE [LARGE SCALE GENOMIC DNA]</scope>
    <source>
        <strain evidence="6">MIT 9211</strain>
    </source>
</reference>
<dbReference type="AlphaFoldDB" id="A9BAP8"/>
<proteinExistence type="inferred from homology"/>
<dbReference type="Pfam" id="PF02894">
    <property type="entry name" value="GFO_IDH_MocA_C"/>
    <property type="match status" value="1"/>
</dbReference>
<dbReference type="KEGG" id="pmj:P9211_09791"/>
<comment type="similarity">
    <text evidence="1">Belongs to the Gfo/Idh/MocA family.</text>
</comment>
<evidence type="ECO:0000313" key="5">
    <source>
        <dbReference type="EMBL" id="ABX08910.1"/>
    </source>
</evidence>
<evidence type="ECO:0000256" key="2">
    <source>
        <dbReference type="ARBA" id="ARBA00023002"/>
    </source>
</evidence>
<organism evidence="5 6">
    <name type="scientific">Prochlorococcus marinus (strain MIT 9211)</name>
    <dbReference type="NCBI Taxonomy" id="93059"/>
    <lineage>
        <taxon>Bacteria</taxon>
        <taxon>Bacillati</taxon>
        <taxon>Cyanobacteriota</taxon>
        <taxon>Cyanophyceae</taxon>
        <taxon>Synechococcales</taxon>
        <taxon>Prochlorococcaceae</taxon>
        <taxon>Prochlorococcus</taxon>
    </lineage>
</organism>
<protein>
    <submittedName>
        <fullName evidence="5">Putative oxidoreductase</fullName>
    </submittedName>
</protein>
<dbReference type="eggNOG" id="COG0673">
    <property type="taxonomic scope" value="Bacteria"/>
</dbReference>
<dbReference type="STRING" id="93059.P9211_09791"/>
<evidence type="ECO:0000313" key="6">
    <source>
        <dbReference type="Proteomes" id="UP000000788"/>
    </source>
</evidence>
<keyword evidence="2" id="KW-0560">Oxidoreductase</keyword>
<evidence type="ECO:0000256" key="1">
    <source>
        <dbReference type="ARBA" id="ARBA00010928"/>
    </source>
</evidence>
<evidence type="ECO:0000259" key="3">
    <source>
        <dbReference type="Pfam" id="PF01408"/>
    </source>
</evidence>
<dbReference type="EMBL" id="CP000878">
    <property type="protein sequence ID" value="ABX08910.1"/>
    <property type="molecule type" value="Genomic_DNA"/>
</dbReference>